<keyword evidence="3" id="KW-1185">Reference proteome</keyword>
<dbReference type="Gene3D" id="3.20.20.100">
    <property type="entry name" value="NADP-dependent oxidoreductase domain"/>
    <property type="match status" value="1"/>
</dbReference>
<dbReference type="InterPro" id="IPR023210">
    <property type="entry name" value="NADP_OxRdtase_dom"/>
</dbReference>
<evidence type="ECO:0000259" key="1">
    <source>
        <dbReference type="Pfam" id="PF00248"/>
    </source>
</evidence>
<dbReference type="AlphaFoldDB" id="A0A4Y9R210"/>
<dbReference type="GO" id="GO:0005829">
    <property type="term" value="C:cytosol"/>
    <property type="evidence" value="ECO:0007669"/>
    <property type="project" value="TreeGrafter"/>
</dbReference>
<evidence type="ECO:0000313" key="3">
    <source>
        <dbReference type="Proteomes" id="UP000298127"/>
    </source>
</evidence>
<proteinExistence type="predicted"/>
<dbReference type="PANTHER" id="PTHR43364">
    <property type="entry name" value="NADH-SPECIFIC METHYLGLYOXAL REDUCTASE-RELATED"/>
    <property type="match status" value="1"/>
</dbReference>
<gene>
    <name evidence="2" type="ORF">E4M00_04290</name>
</gene>
<dbReference type="InterPro" id="IPR036812">
    <property type="entry name" value="NAD(P)_OxRdtase_dom_sf"/>
</dbReference>
<reference evidence="2 3" key="1">
    <citation type="journal article" date="2018" name="J. Microbiol.">
        <title>Leifsonia flava sp. nov., a novel actinobacterium isolated from the rhizosphere of Aquilegia viridiflora.</title>
        <authorList>
            <person name="Cai Y."/>
            <person name="Tao W.Z."/>
            <person name="Ma Y.J."/>
            <person name="Cheng J."/>
            <person name="Zhang M.Y."/>
            <person name="Zhang Y.X."/>
        </authorList>
    </citation>
    <scope>NUCLEOTIDE SEQUENCE [LARGE SCALE GENOMIC DNA]</scope>
    <source>
        <strain evidence="2 3">SYP-B2174</strain>
    </source>
</reference>
<accession>A0A4Y9R210</accession>
<dbReference type="PANTHER" id="PTHR43364:SF6">
    <property type="entry name" value="OXIDOREDUCTASE-RELATED"/>
    <property type="match status" value="1"/>
</dbReference>
<evidence type="ECO:0000313" key="2">
    <source>
        <dbReference type="EMBL" id="TFV98741.1"/>
    </source>
</evidence>
<dbReference type="Proteomes" id="UP000298127">
    <property type="component" value="Unassembled WGS sequence"/>
</dbReference>
<dbReference type="EMBL" id="SPQZ01000002">
    <property type="protein sequence ID" value="TFV98741.1"/>
    <property type="molecule type" value="Genomic_DNA"/>
</dbReference>
<sequence>MTQVVPRAAQRTAEVAPEIVIPALEETSSPFSGAIGIQQVAAPARRHIPDTDLWVFPLALGAQRFGRTVDPRTAVDMLDRYREGGGNLIDTVDAVVAQRSEQLIGAWLRARHCRDDIVLATTVGGGSDFPGLTPANIVAGVDASLQRLGVDRLDLLFMRESAGVPVPLEESLGAIDALVQAGKVGYIAASGFSADRLIEARVLSANGLPRFRAVQSSYSLAERVPFEGSVSVSANAQGLAVFPSSPLNHGVLAGSTRGDGSIPASVASKLALHLNRRLRRIRSVVDRIATEHGVPSATIAIAWLLARRDVVAPVTGARSISELQSLMAAPRVTLTRSDMLDLDRVTL</sequence>
<feature type="domain" description="NADP-dependent oxidoreductase" evidence="1">
    <location>
        <begin position="57"/>
        <end position="344"/>
    </location>
</feature>
<comment type="caution">
    <text evidence="2">The sequence shown here is derived from an EMBL/GenBank/DDBJ whole genome shotgun (WGS) entry which is preliminary data.</text>
</comment>
<protein>
    <submittedName>
        <fullName evidence="2">Aldo/keto reductase</fullName>
    </submittedName>
</protein>
<dbReference type="Pfam" id="PF00248">
    <property type="entry name" value="Aldo_ket_red"/>
    <property type="match status" value="1"/>
</dbReference>
<dbReference type="RefSeq" id="WP_135119278.1">
    <property type="nucleotide sequence ID" value="NZ_SPQZ01000002.1"/>
</dbReference>
<dbReference type="SUPFAM" id="SSF51430">
    <property type="entry name" value="NAD(P)-linked oxidoreductase"/>
    <property type="match status" value="1"/>
</dbReference>
<organism evidence="2 3">
    <name type="scientific">Orlajensenia leifsoniae</name>
    <dbReference type="NCBI Taxonomy" id="2561933"/>
    <lineage>
        <taxon>Bacteria</taxon>
        <taxon>Bacillati</taxon>
        <taxon>Actinomycetota</taxon>
        <taxon>Actinomycetes</taxon>
        <taxon>Micrococcales</taxon>
        <taxon>Microbacteriaceae</taxon>
        <taxon>Orlajensenia</taxon>
    </lineage>
</organism>
<dbReference type="InterPro" id="IPR050523">
    <property type="entry name" value="AKR_Detox_Biosynth"/>
</dbReference>
<name>A0A4Y9R210_9MICO</name>